<keyword evidence="3" id="KW-1185">Reference proteome</keyword>
<evidence type="ECO:0000313" key="2">
    <source>
        <dbReference type="Ensembl" id="ENSMMDP00005043534.1"/>
    </source>
</evidence>
<evidence type="ECO:0000259" key="1">
    <source>
        <dbReference type="PROSITE" id="PS50878"/>
    </source>
</evidence>
<dbReference type="Gene3D" id="3.60.10.10">
    <property type="entry name" value="Endonuclease/exonuclease/phosphatase"/>
    <property type="match status" value="1"/>
</dbReference>
<evidence type="ECO:0000313" key="3">
    <source>
        <dbReference type="Proteomes" id="UP000472263"/>
    </source>
</evidence>
<dbReference type="GeneTree" id="ENSGT01010000222343"/>
<dbReference type="AlphaFoldDB" id="A0A668A6N2"/>
<dbReference type="SUPFAM" id="SSF56219">
    <property type="entry name" value="DNase I-like"/>
    <property type="match status" value="1"/>
</dbReference>
<dbReference type="InterPro" id="IPR005135">
    <property type="entry name" value="Endo/exonuclease/phosphatase"/>
</dbReference>
<dbReference type="CDD" id="cd01650">
    <property type="entry name" value="RT_nLTR_like"/>
    <property type="match status" value="1"/>
</dbReference>
<dbReference type="Ensembl" id="ENSMMDT00005044411.1">
    <property type="protein sequence ID" value="ENSMMDP00005043534.1"/>
    <property type="gene ID" value="ENSMMDG00005020020.1"/>
</dbReference>
<accession>A0A668A6N2</accession>
<reference evidence="2" key="3">
    <citation type="submission" date="2025-09" db="UniProtKB">
        <authorList>
            <consortium name="Ensembl"/>
        </authorList>
    </citation>
    <scope>IDENTIFICATION</scope>
</reference>
<dbReference type="PROSITE" id="PS50878">
    <property type="entry name" value="RT_POL"/>
    <property type="match status" value="1"/>
</dbReference>
<organism evidence="2 3">
    <name type="scientific">Myripristis murdjan</name>
    <name type="common">pinecone soldierfish</name>
    <dbReference type="NCBI Taxonomy" id="586833"/>
    <lineage>
        <taxon>Eukaryota</taxon>
        <taxon>Metazoa</taxon>
        <taxon>Chordata</taxon>
        <taxon>Craniata</taxon>
        <taxon>Vertebrata</taxon>
        <taxon>Euteleostomi</taxon>
        <taxon>Actinopterygii</taxon>
        <taxon>Neopterygii</taxon>
        <taxon>Teleostei</taxon>
        <taxon>Neoteleostei</taxon>
        <taxon>Acanthomorphata</taxon>
        <taxon>Holocentriformes</taxon>
        <taxon>Holocentridae</taxon>
        <taxon>Myripristis</taxon>
    </lineage>
</organism>
<proteinExistence type="predicted"/>
<dbReference type="Pfam" id="PF03372">
    <property type="entry name" value="Exo_endo_phos"/>
    <property type="match status" value="1"/>
</dbReference>
<feature type="domain" description="Reverse transcriptase" evidence="1">
    <location>
        <begin position="498"/>
        <end position="726"/>
    </location>
</feature>
<dbReference type="PANTHER" id="PTHR33332">
    <property type="entry name" value="REVERSE TRANSCRIPTASE DOMAIN-CONTAINING PROTEIN"/>
    <property type="match status" value="1"/>
</dbReference>
<dbReference type="Pfam" id="PF00078">
    <property type="entry name" value="RVT_1"/>
    <property type="match status" value="1"/>
</dbReference>
<dbReference type="GO" id="GO:0003824">
    <property type="term" value="F:catalytic activity"/>
    <property type="evidence" value="ECO:0007669"/>
    <property type="project" value="InterPro"/>
</dbReference>
<reference evidence="2" key="1">
    <citation type="submission" date="2019-06" db="EMBL/GenBank/DDBJ databases">
        <authorList>
            <consortium name="Wellcome Sanger Institute Data Sharing"/>
        </authorList>
    </citation>
    <scope>NUCLEOTIDE SEQUENCE [LARGE SCALE GENOMIC DNA]</scope>
</reference>
<dbReference type="Proteomes" id="UP000472263">
    <property type="component" value="Chromosome 22"/>
</dbReference>
<name>A0A668A6N2_9TELE</name>
<reference evidence="2" key="2">
    <citation type="submission" date="2025-08" db="UniProtKB">
        <authorList>
            <consortium name="Ensembl"/>
        </authorList>
    </citation>
    <scope>IDENTIFICATION</scope>
</reference>
<dbReference type="SUPFAM" id="SSF56672">
    <property type="entry name" value="DNA/RNA polymerases"/>
    <property type="match status" value="1"/>
</dbReference>
<dbReference type="InterPro" id="IPR000477">
    <property type="entry name" value="RT_dom"/>
</dbReference>
<protein>
    <recommendedName>
        <fullName evidence="1">Reverse transcriptase domain-containing protein</fullName>
    </recommendedName>
</protein>
<dbReference type="InterPro" id="IPR043502">
    <property type="entry name" value="DNA/RNA_pol_sf"/>
</dbReference>
<dbReference type="InterPro" id="IPR036691">
    <property type="entry name" value="Endo/exonu/phosph_ase_sf"/>
</dbReference>
<dbReference type="InParanoid" id="A0A668A6N2"/>
<sequence>YKISVGVESSSVVKVIDLLTTGRGSKNLKFGFINIRSLATKALLINDLILDHGLEMIGLCETWLKPNVFLPLNEATPPNYSYAHVARAHKQGGGVALIYKDIFNFTSNLENKFKSFEALVLSSSSSAMHSLSPFYMVVIYQPPGPYSQFLDEFGEFLSGLVTHSEQILVFGDFNIRINKADDPLNKAFSNLIDTFGFTQSVQEATHCNGNILDLVLSKGIVVSDLTVLSATSAVSDHFLIKFEASLACPVSGGTDVITSRHIGPSAVAAFSQQLPGVLAPLTVETGSVENLTSSLNVALSSLLDTVAPLSTRPRRLKRSTPWFNEEIRALKQACRRLERQWRKSKLVVFYLSWHDSLLKYKCALAVAKAAYFSRLITTNKHNPRFLFETVAKLTKKQPSATSLSLTADDFLDFFGNKVEEIRQKINSESAAAPADSLVVASSPIVPTISVFEAVSLDTLSKLVIASKPTTCFLDPLPAKLYKESWPLLGCTMLDIVNLSLSTGIVPSSFKTAVVRPLLKKAHLDSSSLNSYRPVSNLLFMSKVLERVVFQQLSTHLAVNQLYEPFQSAFRACHSTETALTRVANDLLAIDADSTSVLLLLDLSAAFDTVDHSILLERLTENFGVTGSKCGVPQGSVLGPLLFSLYISPLGQIIRSHGINFHCYADDTQLYLPIKADDPTEINRLEVCLAAVKNWMSWIGCFEQLTVLLDNCVISQSVAAKNLGVTFDPCLSFDRHIKDITKTAYFHLRNIAQIRSSLSMAAAETLIHAFVSARLDYCNVLFSGLPQASTKSLQMVQNAAARVLTRTRKFDHITPILASLHWLPVHIRSDFKVLLLTYKILNGFTPSYLSDLLKPYIPSRALCSQNAGLLCLPRIKKKSAGGRAFSYHAPLLWNNLPADVRQSESVDSFKSRLKTHLFGLTYG</sequence>